<feature type="transmembrane region" description="Helical" evidence="2">
    <location>
        <begin position="534"/>
        <end position="555"/>
    </location>
</feature>
<sequence>MNAAVSAFVQQSLGWNVDACRCSAAISVSFGGRASASAAPAVDFPTAGVAGHTGDVLTVSFSGNGPAQATAASGGVGSGSPLSALPTIFQPGAAVPGVAPHVPGSQELSVAVRQLISTLITANGQRAADLDPLAAFTGAGTSVSLQLVSTGPLSSCAASPACAVAIAVALDGTASATIAAPASCIGLVGTATAIALSAGSDATAAASRGSSRGCDATAAGSVHQVSAIAGNTGRAYGISLTAAGPATASAASGQLGDTVSADTTGSQGSVPLAVAISGSTGDTAGISIGSEQASTTVSSGDSGRAAATCAQCTTATSGLAQAMSGNTGSSYALAGAGTDATVQATSGASGGAAATAYGTGVKPGTGAKVVGKSGDTGDAFAVAVDLTTWVTVSTHSGQAGAVTSIAKGPKKDGSTGGGTVVDPSQPSHQRVDTGGHKPGHKPTKSLIDQGESVTSRPLTDPAAPPAGSSRPAVVPATSHRPATARTVTTSSASGIAGAFGPVLQAGPAPTAEVLALGPRPDVVPRAANQSGMSVLALVALPFIVLGMVLLVALATSHRRRRRWRS</sequence>
<evidence type="ECO:0000313" key="3">
    <source>
        <dbReference type="EMBL" id="UQX89412.1"/>
    </source>
</evidence>
<reference evidence="3" key="1">
    <citation type="journal article" date="2018" name="Int. J. Syst. Evol. Microbiol.">
        <title>Jatrophihabitans telluris sp. nov., isolated from sediment soil of lava forest wetlands and the emended description of the genus Jatrophihabitans.</title>
        <authorList>
            <person name="Lee K.C."/>
            <person name="Suh M.K."/>
            <person name="Eom M.K."/>
            <person name="Kim K.K."/>
            <person name="Kim J.S."/>
            <person name="Kim D.S."/>
            <person name="Ko S.H."/>
            <person name="Shin Y.K."/>
            <person name="Lee J.S."/>
        </authorList>
    </citation>
    <scope>NUCLEOTIDE SEQUENCE</scope>
    <source>
        <strain evidence="3">N237</strain>
    </source>
</reference>
<accession>A0ABY4R266</accession>
<keyword evidence="2" id="KW-0812">Transmembrane</keyword>
<feature type="region of interest" description="Disordered" evidence="1">
    <location>
        <begin position="403"/>
        <end position="491"/>
    </location>
</feature>
<dbReference type="Proteomes" id="UP001056336">
    <property type="component" value="Chromosome"/>
</dbReference>
<reference evidence="3" key="2">
    <citation type="submission" date="2022-05" db="EMBL/GenBank/DDBJ databases">
        <authorList>
            <person name="Kim J.-S."/>
            <person name="Lee K."/>
            <person name="Suh M."/>
            <person name="Eom M."/>
            <person name="Kim J.-S."/>
            <person name="Kim D.-S."/>
            <person name="Ko S.-H."/>
            <person name="Shin Y."/>
            <person name="Lee J.-S."/>
        </authorList>
    </citation>
    <scope>NUCLEOTIDE SEQUENCE</scope>
    <source>
        <strain evidence="3">N237</strain>
    </source>
</reference>
<name>A0ABY4R266_9ACTN</name>
<keyword evidence="2" id="KW-1133">Transmembrane helix</keyword>
<feature type="compositionally biased region" description="Low complexity" evidence="1">
    <location>
        <begin position="465"/>
        <end position="476"/>
    </location>
</feature>
<dbReference type="RefSeq" id="WP_249773308.1">
    <property type="nucleotide sequence ID" value="NZ_CP097332.1"/>
</dbReference>
<evidence type="ECO:0000256" key="2">
    <source>
        <dbReference type="SAM" id="Phobius"/>
    </source>
</evidence>
<keyword evidence="4" id="KW-1185">Reference proteome</keyword>
<gene>
    <name evidence="3" type="ORF">M6D93_05250</name>
</gene>
<dbReference type="EMBL" id="CP097332">
    <property type="protein sequence ID" value="UQX89412.1"/>
    <property type="molecule type" value="Genomic_DNA"/>
</dbReference>
<protein>
    <submittedName>
        <fullName evidence="3">Uncharacterized protein</fullName>
    </submittedName>
</protein>
<proteinExistence type="predicted"/>
<keyword evidence="2" id="KW-0472">Membrane</keyword>
<evidence type="ECO:0000313" key="4">
    <source>
        <dbReference type="Proteomes" id="UP001056336"/>
    </source>
</evidence>
<organism evidence="3 4">
    <name type="scientific">Jatrophihabitans telluris</name>
    <dbReference type="NCBI Taxonomy" id="2038343"/>
    <lineage>
        <taxon>Bacteria</taxon>
        <taxon>Bacillati</taxon>
        <taxon>Actinomycetota</taxon>
        <taxon>Actinomycetes</taxon>
        <taxon>Jatrophihabitantales</taxon>
        <taxon>Jatrophihabitantaceae</taxon>
        <taxon>Jatrophihabitans</taxon>
    </lineage>
</organism>
<evidence type="ECO:0000256" key="1">
    <source>
        <dbReference type="SAM" id="MobiDB-lite"/>
    </source>
</evidence>